<name>A0A9Q8V4Y6_9GAMM</name>
<organism evidence="2 3">
    <name type="scientific">Moellerella wisconsensis</name>
    <dbReference type="NCBI Taxonomy" id="158849"/>
    <lineage>
        <taxon>Bacteria</taxon>
        <taxon>Pseudomonadati</taxon>
        <taxon>Pseudomonadota</taxon>
        <taxon>Gammaproteobacteria</taxon>
        <taxon>Enterobacterales</taxon>
        <taxon>Morganellaceae</taxon>
        <taxon>Moellerella</taxon>
    </lineage>
</organism>
<sequence length="229" mass="26106">MNQITTLVNIYNGEVTMSSREISDLTGKRHDNVMADIRKMLVEIQSPEKLGDYTDTKNRTQQMLLLNKEECLCLISGYSIKLRMAIIKRWQELESQKSLIPQTLPEALRLAADLAEQKQIVEQQLAIAAPKAEFVDRYVQATGSLGFRETCKLLNVKENFFKEFLINKRIMYPLAGKLSAYSEHLACKRFEVKTGENPHNGHAYTQTKFTPKGIQWIAGLLAREQLEAA</sequence>
<evidence type="ECO:0000313" key="3">
    <source>
        <dbReference type="Proteomes" id="UP000829116"/>
    </source>
</evidence>
<evidence type="ECO:0000259" key="1">
    <source>
        <dbReference type="Pfam" id="PF03374"/>
    </source>
</evidence>
<dbReference type="Pfam" id="PF09669">
    <property type="entry name" value="Phage_pRha"/>
    <property type="match status" value="1"/>
</dbReference>
<dbReference type="AlphaFoldDB" id="A0A9Q8V4Y6"/>
<reference evidence="2" key="1">
    <citation type="submission" date="2022-03" db="EMBL/GenBank/DDBJ databases">
        <title>ESBL-producing Moellerella wisconsensis and Escherichia marmotae isolated from wild game meat.</title>
        <authorList>
            <person name="Biggel M."/>
        </authorList>
    </citation>
    <scope>NUCLEOTIDE SEQUENCE</scope>
    <source>
        <strain evidence="2">W51</strain>
    </source>
</reference>
<protein>
    <submittedName>
        <fullName evidence="2">Phage antirepressor KilAC domain-containing protein</fullName>
    </submittedName>
</protein>
<gene>
    <name evidence="2" type="ORF">MNY72_05060</name>
</gene>
<dbReference type="GO" id="GO:0003677">
    <property type="term" value="F:DNA binding"/>
    <property type="evidence" value="ECO:0007669"/>
    <property type="project" value="InterPro"/>
</dbReference>
<dbReference type="Proteomes" id="UP000829116">
    <property type="component" value="Chromosome"/>
</dbReference>
<dbReference type="RefSeq" id="WP_241542629.1">
    <property type="nucleotide sequence ID" value="NZ_CAWQWN010000001.1"/>
</dbReference>
<dbReference type="Pfam" id="PF03374">
    <property type="entry name" value="ANT"/>
    <property type="match status" value="1"/>
</dbReference>
<dbReference type="InterPro" id="IPR005039">
    <property type="entry name" value="Ant_C"/>
</dbReference>
<feature type="domain" description="Antirepressor protein C-terminal" evidence="1">
    <location>
        <begin position="122"/>
        <end position="222"/>
    </location>
</feature>
<dbReference type="EMBL" id="CP093245">
    <property type="protein sequence ID" value="UNH31667.1"/>
    <property type="molecule type" value="Genomic_DNA"/>
</dbReference>
<dbReference type="InterPro" id="IPR014054">
    <property type="entry name" value="Phage_regulatory_Rha"/>
</dbReference>
<accession>A0A9Q8V4Y6</accession>
<proteinExistence type="predicted"/>
<evidence type="ECO:0000313" key="2">
    <source>
        <dbReference type="EMBL" id="UNH31667.1"/>
    </source>
</evidence>